<dbReference type="SUPFAM" id="SSF46689">
    <property type="entry name" value="Homeodomain-like"/>
    <property type="match status" value="1"/>
</dbReference>
<dbReference type="GO" id="GO:0048646">
    <property type="term" value="P:anatomical structure formation involved in morphogenesis"/>
    <property type="evidence" value="ECO:0007669"/>
    <property type="project" value="UniProtKB-ARBA"/>
</dbReference>
<evidence type="ECO:0000259" key="7">
    <source>
        <dbReference type="PROSITE" id="PS50071"/>
    </source>
</evidence>
<accession>A0AA88HE62</accession>
<keyword evidence="2 5" id="KW-0238">DNA-binding</keyword>
<sequence>MNYLDTEPLCSNSSNSSNSQYFSFEEYPEETQRKRCLTKEGLELLKQWLSEHIYDPYPTELEKKSLAQLSGLSMLQINCWFMEVQEHRQTSTLFNLSNTTGESSPYNSYYESLATSNYEVPTTNYYESPTKTNYVESQMEPSYSQGNPNGYAFIESNVPRENFETRLGQCEGQCRCRGATELEAIFNQPYIADESSSYSSYYETSATSYSTSTTSWSPVTDSIPTSNVYALPTTNYVEPQIDPSYSLYDSRYPSSGFRVPQENLEPRISPPLIPPDELLNYNFISH</sequence>
<dbReference type="CDD" id="cd00086">
    <property type="entry name" value="homeodomain"/>
    <property type="match status" value="1"/>
</dbReference>
<dbReference type="GO" id="GO:0005634">
    <property type="term" value="C:nucleus"/>
    <property type="evidence" value="ECO:0007669"/>
    <property type="project" value="UniProtKB-SubCell"/>
</dbReference>
<keyword evidence="4 5" id="KW-0539">Nucleus</keyword>
<keyword evidence="9" id="KW-1185">Reference proteome</keyword>
<dbReference type="Proteomes" id="UP001187531">
    <property type="component" value="Unassembled WGS sequence"/>
</dbReference>
<evidence type="ECO:0000313" key="8">
    <source>
        <dbReference type="EMBL" id="KAK2708649.1"/>
    </source>
</evidence>
<dbReference type="InterPro" id="IPR008422">
    <property type="entry name" value="KN_HD"/>
</dbReference>
<dbReference type="InterPro" id="IPR001356">
    <property type="entry name" value="HD"/>
</dbReference>
<comment type="subcellular location">
    <subcellularLocation>
        <location evidence="1 5">Nucleus</location>
    </subcellularLocation>
</comment>
<evidence type="ECO:0000256" key="5">
    <source>
        <dbReference type="PROSITE-ProRule" id="PRU00108"/>
    </source>
</evidence>
<dbReference type="PANTHER" id="PTHR11850">
    <property type="entry name" value="HOMEOBOX PROTEIN TRANSCRIPTION FACTORS"/>
    <property type="match status" value="1"/>
</dbReference>
<dbReference type="EMBL" id="JAVRJZ010000018">
    <property type="protein sequence ID" value="KAK2708649.1"/>
    <property type="molecule type" value="Genomic_DNA"/>
</dbReference>
<dbReference type="GO" id="GO:0006355">
    <property type="term" value="P:regulation of DNA-templated transcription"/>
    <property type="evidence" value="ECO:0007669"/>
    <property type="project" value="InterPro"/>
</dbReference>
<feature type="DNA-binding region" description="Homeobox" evidence="5">
    <location>
        <begin position="30"/>
        <end position="92"/>
    </location>
</feature>
<dbReference type="GO" id="GO:0000987">
    <property type="term" value="F:cis-regulatory region sequence-specific DNA binding"/>
    <property type="evidence" value="ECO:0007669"/>
    <property type="project" value="UniProtKB-ARBA"/>
</dbReference>
<gene>
    <name evidence="8" type="ORF">QYM36_014299</name>
</gene>
<dbReference type="Gene3D" id="1.10.10.60">
    <property type="entry name" value="Homeodomain-like"/>
    <property type="match status" value="1"/>
</dbReference>
<proteinExistence type="predicted"/>
<dbReference type="AlphaFoldDB" id="A0AA88HE62"/>
<feature type="domain" description="Homeobox" evidence="7">
    <location>
        <begin position="28"/>
        <end position="91"/>
    </location>
</feature>
<dbReference type="PROSITE" id="PS50071">
    <property type="entry name" value="HOMEOBOX_2"/>
    <property type="match status" value="1"/>
</dbReference>
<comment type="caution">
    <text evidence="8">The sequence shown here is derived from an EMBL/GenBank/DDBJ whole genome shotgun (WGS) entry which is preliminary data.</text>
</comment>
<organism evidence="8 9">
    <name type="scientific">Artemia franciscana</name>
    <name type="common">Brine shrimp</name>
    <name type="synonym">Artemia sanfranciscana</name>
    <dbReference type="NCBI Taxonomy" id="6661"/>
    <lineage>
        <taxon>Eukaryota</taxon>
        <taxon>Metazoa</taxon>
        <taxon>Ecdysozoa</taxon>
        <taxon>Arthropoda</taxon>
        <taxon>Crustacea</taxon>
        <taxon>Branchiopoda</taxon>
        <taxon>Anostraca</taxon>
        <taxon>Artemiidae</taxon>
        <taxon>Artemia</taxon>
    </lineage>
</organism>
<feature type="region of interest" description="Disordered" evidence="6">
    <location>
        <begin position="1"/>
        <end position="20"/>
    </location>
</feature>
<dbReference type="Pfam" id="PF05920">
    <property type="entry name" value="Homeobox_KN"/>
    <property type="match status" value="1"/>
</dbReference>
<evidence type="ECO:0000256" key="1">
    <source>
        <dbReference type="ARBA" id="ARBA00004123"/>
    </source>
</evidence>
<evidence type="ECO:0000256" key="2">
    <source>
        <dbReference type="ARBA" id="ARBA00023125"/>
    </source>
</evidence>
<evidence type="ECO:0000313" key="9">
    <source>
        <dbReference type="Proteomes" id="UP001187531"/>
    </source>
</evidence>
<dbReference type="InterPro" id="IPR009057">
    <property type="entry name" value="Homeodomain-like_sf"/>
</dbReference>
<evidence type="ECO:0000256" key="4">
    <source>
        <dbReference type="ARBA" id="ARBA00023242"/>
    </source>
</evidence>
<reference evidence="8" key="1">
    <citation type="submission" date="2023-07" db="EMBL/GenBank/DDBJ databases">
        <title>Chromosome-level genome assembly of Artemia franciscana.</title>
        <authorList>
            <person name="Jo E."/>
        </authorList>
    </citation>
    <scope>NUCLEOTIDE SEQUENCE</scope>
    <source>
        <tissue evidence="8">Whole body</tissue>
    </source>
</reference>
<name>A0AA88HE62_ARTSF</name>
<dbReference type="GO" id="GO:0001654">
    <property type="term" value="P:eye development"/>
    <property type="evidence" value="ECO:0007669"/>
    <property type="project" value="UniProtKB-ARBA"/>
</dbReference>
<evidence type="ECO:0000256" key="6">
    <source>
        <dbReference type="SAM" id="MobiDB-lite"/>
    </source>
</evidence>
<evidence type="ECO:0000256" key="3">
    <source>
        <dbReference type="ARBA" id="ARBA00023155"/>
    </source>
</evidence>
<keyword evidence="3 5" id="KW-0371">Homeobox</keyword>
<protein>
    <recommendedName>
        <fullName evidence="7">Homeobox domain-containing protein</fullName>
    </recommendedName>
</protein>
<dbReference type="InterPro" id="IPR050224">
    <property type="entry name" value="TALE_homeobox"/>
</dbReference>